<dbReference type="AlphaFoldDB" id="W2SZY8"/>
<proteinExistence type="predicted"/>
<organism evidence="1 2">
    <name type="scientific">Necator americanus</name>
    <name type="common">Human hookworm</name>
    <dbReference type="NCBI Taxonomy" id="51031"/>
    <lineage>
        <taxon>Eukaryota</taxon>
        <taxon>Metazoa</taxon>
        <taxon>Ecdysozoa</taxon>
        <taxon>Nematoda</taxon>
        <taxon>Chromadorea</taxon>
        <taxon>Rhabditida</taxon>
        <taxon>Rhabditina</taxon>
        <taxon>Rhabditomorpha</taxon>
        <taxon>Strongyloidea</taxon>
        <taxon>Ancylostomatidae</taxon>
        <taxon>Bunostominae</taxon>
        <taxon>Necator</taxon>
    </lineage>
</organism>
<evidence type="ECO:0000313" key="2">
    <source>
        <dbReference type="Proteomes" id="UP000053676"/>
    </source>
</evidence>
<dbReference type="KEGG" id="nai:NECAME_12891"/>
<dbReference type="EMBL" id="KI660350">
    <property type="protein sequence ID" value="ETN74581.1"/>
    <property type="molecule type" value="Genomic_DNA"/>
</dbReference>
<dbReference type="PANTHER" id="PTHR31562">
    <property type="entry name" value="PROTEIN CBG18972"/>
    <property type="match status" value="1"/>
</dbReference>
<dbReference type="Proteomes" id="UP000053676">
    <property type="component" value="Unassembled WGS sequence"/>
</dbReference>
<name>W2SZY8_NECAM</name>
<reference evidence="2" key="1">
    <citation type="journal article" date="2014" name="Nat. Genet.">
        <title>Genome of the human hookworm Necator americanus.</title>
        <authorList>
            <person name="Tang Y.T."/>
            <person name="Gao X."/>
            <person name="Rosa B.A."/>
            <person name="Abubucker S."/>
            <person name="Hallsworth-Pepin K."/>
            <person name="Martin J."/>
            <person name="Tyagi R."/>
            <person name="Heizer E."/>
            <person name="Zhang X."/>
            <person name="Bhonagiri-Palsikar V."/>
            <person name="Minx P."/>
            <person name="Warren W.C."/>
            <person name="Wang Q."/>
            <person name="Zhan B."/>
            <person name="Hotez P.J."/>
            <person name="Sternberg P.W."/>
            <person name="Dougall A."/>
            <person name="Gaze S.T."/>
            <person name="Mulvenna J."/>
            <person name="Sotillo J."/>
            <person name="Ranganathan S."/>
            <person name="Rabelo E.M."/>
            <person name="Wilson R.K."/>
            <person name="Felgner P.L."/>
            <person name="Bethony J."/>
            <person name="Hawdon J.M."/>
            <person name="Gasser R.B."/>
            <person name="Loukas A."/>
            <person name="Mitreva M."/>
        </authorList>
    </citation>
    <scope>NUCLEOTIDE SEQUENCE [LARGE SCALE GENOMIC DNA]</scope>
</reference>
<sequence>MFSSLHFFTAYLAEVVSTRNLSGFITCFHAFAESKNLDALFMYEACIRKFLGQGIKFGKIKILPKGTGWARDNWLTNSIWNAERDFMIHNWKLPQLRTYNETPLP</sequence>
<dbReference type="Pfam" id="PF03314">
    <property type="entry name" value="DUF273"/>
    <property type="match status" value="1"/>
</dbReference>
<evidence type="ECO:0000313" key="1">
    <source>
        <dbReference type="EMBL" id="ETN74581.1"/>
    </source>
</evidence>
<protein>
    <submittedName>
        <fullName evidence="1">Uncharacterized protein</fullName>
    </submittedName>
</protein>
<dbReference type="PANTHER" id="PTHR31562:SF9">
    <property type="entry name" value="GLYCOSYLTRANSFERASE FAMILY 8 PROTEIN"/>
    <property type="match status" value="1"/>
</dbReference>
<gene>
    <name evidence="1" type="ORF">NECAME_12891</name>
</gene>
<accession>W2SZY8</accession>
<dbReference type="OrthoDB" id="407658at2759"/>
<keyword evidence="2" id="KW-1185">Reference proteome</keyword>
<dbReference type="InterPro" id="IPR004988">
    <property type="entry name" value="DUF273"/>
</dbReference>